<name>A0A8H6I0L9_9AGAR</name>
<feature type="compositionally biased region" description="Polar residues" evidence="1">
    <location>
        <begin position="509"/>
        <end position="526"/>
    </location>
</feature>
<feature type="region of interest" description="Disordered" evidence="1">
    <location>
        <begin position="318"/>
        <end position="345"/>
    </location>
</feature>
<dbReference type="AlphaFoldDB" id="A0A8H6I0L9"/>
<dbReference type="Gene3D" id="3.40.50.1820">
    <property type="entry name" value="alpha/beta hydrolase"/>
    <property type="match status" value="1"/>
</dbReference>
<comment type="caution">
    <text evidence="2">The sequence shown here is derived from an EMBL/GenBank/DDBJ whole genome shotgun (WGS) entry which is preliminary data.</text>
</comment>
<organism evidence="2 3">
    <name type="scientific">Ephemerocybe angulata</name>
    <dbReference type="NCBI Taxonomy" id="980116"/>
    <lineage>
        <taxon>Eukaryota</taxon>
        <taxon>Fungi</taxon>
        <taxon>Dikarya</taxon>
        <taxon>Basidiomycota</taxon>
        <taxon>Agaricomycotina</taxon>
        <taxon>Agaricomycetes</taxon>
        <taxon>Agaricomycetidae</taxon>
        <taxon>Agaricales</taxon>
        <taxon>Agaricineae</taxon>
        <taxon>Psathyrellaceae</taxon>
        <taxon>Ephemerocybe</taxon>
    </lineage>
</organism>
<accession>A0A8H6I0L9</accession>
<dbReference type="PANTHER" id="PTHR11440">
    <property type="entry name" value="LECITHIN-CHOLESTEROL ACYLTRANSFERASE-RELATED"/>
    <property type="match status" value="1"/>
</dbReference>
<proteinExistence type="predicted"/>
<dbReference type="Proteomes" id="UP000521943">
    <property type="component" value="Unassembled WGS sequence"/>
</dbReference>
<feature type="compositionally biased region" description="Low complexity" evidence="1">
    <location>
        <begin position="123"/>
        <end position="132"/>
    </location>
</feature>
<dbReference type="OrthoDB" id="5592486at2759"/>
<feature type="compositionally biased region" description="Polar residues" evidence="1">
    <location>
        <begin position="684"/>
        <end position="695"/>
    </location>
</feature>
<feature type="compositionally biased region" description="Basic and acidic residues" evidence="1">
    <location>
        <begin position="606"/>
        <end position="619"/>
    </location>
</feature>
<evidence type="ECO:0000313" key="3">
    <source>
        <dbReference type="Proteomes" id="UP000521943"/>
    </source>
</evidence>
<protein>
    <submittedName>
        <fullName evidence="2">Lipase 2</fullName>
    </submittedName>
</protein>
<feature type="compositionally biased region" description="Low complexity" evidence="1">
    <location>
        <begin position="658"/>
        <end position="683"/>
    </location>
</feature>
<gene>
    <name evidence="2" type="ORF">DFP72DRAFT_895465</name>
</gene>
<keyword evidence="3" id="KW-1185">Reference proteome</keyword>
<dbReference type="EMBL" id="JACGCI010000028">
    <property type="protein sequence ID" value="KAF6755879.1"/>
    <property type="molecule type" value="Genomic_DNA"/>
</dbReference>
<reference evidence="2 3" key="1">
    <citation type="submission" date="2020-07" db="EMBL/GenBank/DDBJ databases">
        <title>Comparative genomics of pyrophilous fungi reveals a link between fire events and developmental genes.</title>
        <authorList>
            <consortium name="DOE Joint Genome Institute"/>
            <person name="Steindorff A.S."/>
            <person name="Carver A."/>
            <person name="Calhoun S."/>
            <person name="Stillman K."/>
            <person name="Liu H."/>
            <person name="Lipzen A."/>
            <person name="Pangilinan J."/>
            <person name="Labutti K."/>
            <person name="Bruns T.D."/>
            <person name="Grigoriev I.V."/>
        </authorList>
    </citation>
    <scope>NUCLEOTIDE SEQUENCE [LARGE SCALE GENOMIC DNA]</scope>
    <source>
        <strain evidence="2 3">CBS 144469</strain>
    </source>
</reference>
<dbReference type="InterPro" id="IPR029058">
    <property type="entry name" value="AB_hydrolase_fold"/>
</dbReference>
<feature type="region of interest" description="Disordered" evidence="1">
    <location>
        <begin position="658"/>
        <end position="784"/>
    </location>
</feature>
<feature type="compositionally biased region" description="Low complexity" evidence="1">
    <location>
        <begin position="747"/>
        <end position="770"/>
    </location>
</feature>
<evidence type="ECO:0000256" key="1">
    <source>
        <dbReference type="SAM" id="MobiDB-lite"/>
    </source>
</evidence>
<feature type="region of interest" description="Disordered" evidence="1">
    <location>
        <begin position="123"/>
        <end position="165"/>
    </location>
</feature>
<feature type="region of interest" description="Disordered" evidence="1">
    <location>
        <begin position="508"/>
        <end position="527"/>
    </location>
</feature>
<feature type="compositionally biased region" description="Low complexity" evidence="1">
    <location>
        <begin position="325"/>
        <end position="334"/>
    </location>
</feature>
<feature type="compositionally biased region" description="Low complexity" evidence="1">
    <location>
        <begin position="570"/>
        <end position="605"/>
    </location>
</feature>
<sequence>MMGIQICGVGVSVSCSNAMSTISFPSYFAALARRLFNVVSTISISTSYYGLQEEKWHLRPTPHRHNLPPEPFAESEIANGGRRDPLVALGERLKASKSGAVNSSTIPIPSLNRDWWPSFLSTLSQSTSSAPQPSEPPPDLNSKRRTPPKAPLPQPTPTPAHPPDVIHQLMMNPALTDPLRTPRYPIVLCHGLYGFDSRGPTNFPSLRMHYWANTLRILRGTIGAEVIVTSVPGTGSIAERGAKLDQQLQKMARGRGVNFLAHSMGGLDCRHLITHIKPSEYAPLSLTSISTPHRGSPFMDWCVDNIGIGKLRQHERQLLHGGPGSSSQPSFSSSKDPESDLTGQSSSSLFNLTSLPSSFTTLLLSTVDSPAYANLTTTFLNDVFNPATPDDPNVKYFSVAGRVGNVNILHPFWFTKMVVDGVEEKQRARLATEALAGGAQWTNGEGKVPLWADERHWGNDGLVTVQSAQWGEFLGILDNVDHWEMRGARGLEFGVDLPAIPALGLGSAPSATSISSRKSYKPASSESQRKSEAWYMKEWISFATGWVKSGEEKGASSGAKTSATSSEAVADKLSASAPQADSAASTSSNIPSDSSSATTASTKSTPTEEEKRQRQRDFTGGDQVVRSSTDKLSVIVDWIVDQVPSRQVLAGVSDLPNSLFASSSSPASTSTSSSNQAASGSPAVSNGGTSTQPRPESSDSISNSTSRRDDYIKDVSGLEDASGSAGRDPADSQAWPRLEELAMYVVSGSSTSTRSSRPSSSEPSSTGKPSYKPPKLPPDAKPETLATEVKKMMERERKGWRKNELATKKDLERFYVSLARRMYDEGL</sequence>
<feature type="region of interest" description="Disordered" evidence="1">
    <location>
        <begin position="570"/>
        <end position="624"/>
    </location>
</feature>
<dbReference type="SUPFAM" id="SSF53474">
    <property type="entry name" value="alpha/beta-Hydrolases"/>
    <property type="match status" value="1"/>
</dbReference>
<evidence type="ECO:0000313" key="2">
    <source>
        <dbReference type="EMBL" id="KAF6755879.1"/>
    </source>
</evidence>
<feature type="compositionally biased region" description="Pro residues" evidence="1">
    <location>
        <begin position="148"/>
        <end position="162"/>
    </location>
</feature>